<evidence type="ECO:0000313" key="19">
    <source>
        <dbReference type="Proteomes" id="UP000294847"/>
    </source>
</evidence>
<dbReference type="SUPFAM" id="SSF51735">
    <property type="entry name" value="NAD(P)-binding Rossmann-fold domains"/>
    <property type="match status" value="1"/>
</dbReference>
<dbReference type="Pfam" id="PF00107">
    <property type="entry name" value="ADH_zinc_N"/>
    <property type="match status" value="1"/>
</dbReference>
<evidence type="ECO:0000256" key="12">
    <source>
        <dbReference type="ARBA" id="ARBA00037881"/>
    </source>
</evidence>
<proteinExistence type="inferred from homology"/>
<evidence type="ECO:0000256" key="4">
    <source>
        <dbReference type="ARBA" id="ARBA00022833"/>
    </source>
</evidence>
<dbReference type="PANTHER" id="PTHR43161">
    <property type="entry name" value="SORBITOL DEHYDROGENASE"/>
    <property type="match status" value="1"/>
</dbReference>
<dbReference type="InterPro" id="IPR020843">
    <property type="entry name" value="ER"/>
</dbReference>
<evidence type="ECO:0000256" key="7">
    <source>
        <dbReference type="ARBA" id="ARBA00023027"/>
    </source>
</evidence>
<dbReference type="Proteomes" id="UP000294847">
    <property type="component" value="Chromosome 2"/>
</dbReference>
<dbReference type="SMART" id="SM00829">
    <property type="entry name" value="PKS_ER"/>
    <property type="match status" value="1"/>
</dbReference>
<evidence type="ECO:0000256" key="8">
    <source>
        <dbReference type="ARBA" id="ARBA00024843"/>
    </source>
</evidence>
<evidence type="ECO:0000256" key="10">
    <source>
        <dbReference type="ARBA" id="ARBA00026119"/>
    </source>
</evidence>
<organism evidence="18 19">
    <name type="scientific">Pyricularia oryzae</name>
    <name type="common">Rice blast fungus</name>
    <name type="synonym">Magnaporthe oryzae</name>
    <dbReference type="NCBI Taxonomy" id="318829"/>
    <lineage>
        <taxon>Eukaryota</taxon>
        <taxon>Fungi</taxon>
        <taxon>Dikarya</taxon>
        <taxon>Ascomycota</taxon>
        <taxon>Pezizomycotina</taxon>
        <taxon>Sordariomycetes</taxon>
        <taxon>Sordariomycetidae</taxon>
        <taxon>Magnaporthales</taxon>
        <taxon>Pyriculariaceae</taxon>
        <taxon>Pyricularia</taxon>
    </lineage>
</organism>
<evidence type="ECO:0000256" key="1">
    <source>
        <dbReference type="ARBA" id="ARBA00001947"/>
    </source>
</evidence>
<protein>
    <recommendedName>
        <fullName evidence="14">L-arabinitol 4-dehydrogenase</fullName>
        <ecNumber evidence="13">1.1.1.12</ecNumber>
        <ecNumber evidence="10">1.1.1.9</ecNumber>
    </recommendedName>
    <alternativeName>
        <fullName evidence="11">Xylitol dehydrogenase A</fullName>
    </alternativeName>
</protein>
<dbReference type="InterPro" id="IPR013149">
    <property type="entry name" value="ADH-like_C"/>
</dbReference>
<dbReference type="SUPFAM" id="SSF50129">
    <property type="entry name" value="GroES-like"/>
    <property type="match status" value="1"/>
</dbReference>
<gene>
    <name evidence="18" type="ORF">PoMZ_00810</name>
</gene>
<keyword evidence="4 16" id="KW-0862">Zinc</keyword>
<dbReference type="InterPro" id="IPR036291">
    <property type="entry name" value="NAD(P)-bd_dom_sf"/>
</dbReference>
<dbReference type="InterPro" id="IPR045306">
    <property type="entry name" value="SDH-like"/>
</dbReference>
<comment type="similarity">
    <text evidence="2 16">Belongs to the zinc-containing alcohol dehydrogenase family.</text>
</comment>
<dbReference type="Pfam" id="PF08240">
    <property type="entry name" value="ADH_N"/>
    <property type="match status" value="1"/>
</dbReference>
<dbReference type="InterPro" id="IPR011032">
    <property type="entry name" value="GroES-like_sf"/>
</dbReference>
<keyword evidence="5" id="KW-0119">Carbohydrate metabolism</keyword>
<dbReference type="PROSITE" id="PS00059">
    <property type="entry name" value="ADH_ZINC"/>
    <property type="match status" value="1"/>
</dbReference>
<keyword evidence="7" id="KW-0520">NAD</keyword>
<dbReference type="GO" id="GO:0008270">
    <property type="term" value="F:zinc ion binding"/>
    <property type="evidence" value="ECO:0007669"/>
    <property type="project" value="InterPro"/>
</dbReference>
<evidence type="ECO:0000256" key="9">
    <source>
        <dbReference type="ARBA" id="ARBA00025713"/>
    </source>
</evidence>
<dbReference type="GO" id="GO:0046526">
    <property type="term" value="F:D-xylulose reductase activity"/>
    <property type="evidence" value="ECO:0007669"/>
    <property type="project" value="UniProtKB-EC"/>
</dbReference>
<comment type="pathway">
    <text evidence="9">Carbohydrate degradation; L-arabinose degradation via L-arabinitol; D-xylulose 5-phosphate from L-arabinose (fungal route): step 4/5.</text>
</comment>
<keyword evidence="5" id="KW-0054">Arabinose catabolism</keyword>
<evidence type="ECO:0000256" key="6">
    <source>
        <dbReference type="ARBA" id="ARBA00023002"/>
    </source>
</evidence>
<dbReference type="GO" id="GO:0006062">
    <property type="term" value="P:sorbitol catabolic process"/>
    <property type="evidence" value="ECO:0007669"/>
    <property type="project" value="TreeGrafter"/>
</dbReference>
<evidence type="ECO:0000256" key="11">
    <source>
        <dbReference type="ARBA" id="ARBA00030139"/>
    </source>
</evidence>
<dbReference type="InterPro" id="IPR013154">
    <property type="entry name" value="ADH-like_N"/>
</dbReference>
<dbReference type="PANTHER" id="PTHR43161:SF9">
    <property type="entry name" value="SORBITOL DEHYDROGENASE"/>
    <property type="match status" value="1"/>
</dbReference>
<dbReference type="EC" id="1.1.1.9" evidence="10"/>
<dbReference type="SMR" id="A0A4P7N742"/>
<name>A0A4P7N742_PYROR</name>
<dbReference type="OMA" id="FETWYAM"/>
<comment type="catalytic activity">
    <reaction evidence="15">
        <text>L-arabinitol + NAD(+) = L-xylulose + NADH + H(+)</text>
        <dbReference type="Rhea" id="RHEA:16381"/>
        <dbReference type="ChEBI" id="CHEBI:15378"/>
        <dbReference type="ChEBI" id="CHEBI:17399"/>
        <dbReference type="ChEBI" id="CHEBI:18403"/>
        <dbReference type="ChEBI" id="CHEBI:57540"/>
        <dbReference type="ChEBI" id="CHEBI:57945"/>
        <dbReference type="EC" id="1.1.1.12"/>
    </reaction>
</comment>
<evidence type="ECO:0000259" key="17">
    <source>
        <dbReference type="SMART" id="SM00829"/>
    </source>
</evidence>
<evidence type="ECO:0000256" key="5">
    <source>
        <dbReference type="ARBA" id="ARBA00022935"/>
    </source>
</evidence>
<reference evidence="18 19" key="1">
    <citation type="journal article" date="2019" name="Mol. Biol. Evol.">
        <title>Blast fungal genomes show frequent chromosomal changes, gene gains and losses, and effector gene turnover.</title>
        <authorList>
            <person name="Gomez Luciano L.B."/>
            <person name="Jason Tsai I."/>
            <person name="Chuma I."/>
            <person name="Tosa Y."/>
            <person name="Chen Y.H."/>
            <person name="Li J.Y."/>
            <person name="Li M.Y."/>
            <person name="Jade Lu M.Y."/>
            <person name="Nakayashiki H."/>
            <person name="Li W.H."/>
        </authorList>
    </citation>
    <scope>NUCLEOTIDE SEQUENCE [LARGE SCALE GENOMIC DNA]</scope>
    <source>
        <strain evidence="18">MZ5-1-6</strain>
    </source>
</reference>
<dbReference type="EC" id="1.1.1.12" evidence="13"/>
<comment type="cofactor">
    <cofactor evidence="1 16">
        <name>Zn(2+)</name>
        <dbReference type="ChEBI" id="CHEBI:29105"/>
    </cofactor>
</comment>
<dbReference type="EMBL" id="CP034205">
    <property type="protein sequence ID" value="QBZ55904.1"/>
    <property type="molecule type" value="Genomic_DNA"/>
</dbReference>
<dbReference type="GO" id="GO:0050019">
    <property type="term" value="F:L-arabinitol 4-dehydrogenase activity"/>
    <property type="evidence" value="ECO:0007669"/>
    <property type="project" value="UniProtKB-EC"/>
</dbReference>
<dbReference type="AlphaFoldDB" id="A0A4P7N742"/>
<dbReference type="Gene3D" id="3.40.50.720">
    <property type="entry name" value="NAD(P)-binding Rossmann-like Domain"/>
    <property type="match status" value="1"/>
</dbReference>
<evidence type="ECO:0000256" key="2">
    <source>
        <dbReference type="ARBA" id="ARBA00008072"/>
    </source>
</evidence>
<dbReference type="GO" id="GO:0019568">
    <property type="term" value="P:arabinose catabolic process"/>
    <property type="evidence" value="ECO:0007669"/>
    <property type="project" value="UniProtKB-KW"/>
</dbReference>
<feature type="domain" description="Enoyl reductase (ER)" evidence="17">
    <location>
        <begin position="16"/>
        <end position="355"/>
    </location>
</feature>
<dbReference type="FunFam" id="3.40.50.720:FF:000068">
    <property type="entry name" value="Sorbitol dehydrogenase"/>
    <property type="match status" value="1"/>
</dbReference>
<accession>A0A4P7N742</accession>
<evidence type="ECO:0000313" key="18">
    <source>
        <dbReference type="EMBL" id="QBZ55904.1"/>
    </source>
</evidence>
<comment type="function">
    <text evidence="8">Xylitol dehydrogenase which catalyzes the conversion of xylitol to D-xylulose. Xylose is a major component of hemicelluloses such as xylan. Most fungi utilize D-xylose via three enzymatic reactions, xylose reductase (XR), xylitol dehydrogenase (XDH), and xylulokinase, to form xylulose 5-phosphate, which enters pentose phosphate pathway.</text>
</comment>
<keyword evidence="3 16" id="KW-0479">Metal-binding</keyword>
<evidence type="ECO:0000256" key="14">
    <source>
        <dbReference type="ARBA" id="ARBA00039783"/>
    </source>
</evidence>
<sequence length="361" mass="38078">MASATEGKSNLSFVLNKPHDVCFEERPMPKLASEHDVLVAVNYTGICGSDVHYWHHGSIGDFVVKDPMVLGHESAGTVVEVGSAVKTLQVGDRVALEPGYPCRRCRDCLAGRYNLCPEMRFAATPPYDGTLAGFWTAPADFCYKLPESVSLQEGAMIEPLAVGVHIVRQAKVSPGQSVVVMGAGPVGLLCAAVARAFGATTVVSVDIVESKLEVAKQIAATHTYLSQRISPQDNAKALIAAAGLEDNGGADVVIDATGAEPSIQTSIHAVRVGGSYVQGGMGKPDITFPILAFCCKEVTASGSFRYSAGDYRLAIDLVANGKVNLKALITETVPFDKAQEAFTKVSEGQVIKVLIAGPNEK</sequence>
<dbReference type="GO" id="GO:0003939">
    <property type="term" value="F:L-iditol 2-dehydrogenase (NAD+) activity"/>
    <property type="evidence" value="ECO:0007669"/>
    <property type="project" value="TreeGrafter"/>
</dbReference>
<evidence type="ECO:0000256" key="13">
    <source>
        <dbReference type="ARBA" id="ARBA00038954"/>
    </source>
</evidence>
<keyword evidence="6" id="KW-0560">Oxidoreductase</keyword>
<dbReference type="CDD" id="cd05285">
    <property type="entry name" value="sorbitol_DH"/>
    <property type="match status" value="1"/>
</dbReference>
<dbReference type="Gene3D" id="3.90.180.10">
    <property type="entry name" value="Medium-chain alcohol dehydrogenases, catalytic domain"/>
    <property type="match status" value="1"/>
</dbReference>
<dbReference type="InterPro" id="IPR002328">
    <property type="entry name" value="ADH_Zn_CS"/>
</dbReference>
<evidence type="ECO:0000256" key="3">
    <source>
        <dbReference type="ARBA" id="ARBA00022723"/>
    </source>
</evidence>
<evidence type="ECO:0000256" key="15">
    <source>
        <dbReference type="ARBA" id="ARBA00049317"/>
    </source>
</evidence>
<comment type="pathway">
    <text evidence="12">Carbohydrate degradation; L-arabinose degradation via L-arabinitol; D-xylulose 5-phosphate from L-arabinose (fungal route): step 2/5.</text>
</comment>
<evidence type="ECO:0000256" key="16">
    <source>
        <dbReference type="RuleBase" id="RU361277"/>
    </source>
</evidence>